<keyword evidence="1" id="KW-0732">Signal</keyword>
<name>A0ABZ1TML4_STRVG</name>
<dbReference type="RefSeq" id="WP_328965319.1">
    <property type="nucleotide sequence ID" value="NZ_CP108090.1"/>
</dbReference>
<organism evidence="2 3">
    <name type="scientific">Streptomyces virginiae</name>
    <name type="common">Streptomyces cinnamonensis</name>
    <dbReference type="NCBI Taxonomy" id="1961"/>
    <lineage>
        <taxon>Bacteria</taxon>
        <taxon>Bacillati</taxon>
        <taxon>Actinomycetota</taxon>
        <taxon>Actinomycetes</taxon>
        <taxon>Kitasatosporales</taxon>
        <taxon>Streptomycetaceae</taxon>
        <taxon>Streptomyces</taxon>
    </lineage>
</organism>
<dbReference type="EMBL" id="CP108090">
    <property type="protein sequence ID" value="WUQ17088.1"/>
    <property type="molecule type" value="Genomic_DNA"/>
</dbReference>
<feature type="chain" id="PRO_5047510996" description="Lipoprotein" evidence="1">
    <location>
        <begin position="22"/>
        <end position="214"/>
    </location>
</feature>
<evidence type="ECO:0000313" key="2">
    <source>
        <dbReference type="EMBL" id="WUQ17088.1"/>
    </source>
</evidence>
<accession>A0ABZ1TML4</accession>
<dbReference type="Proteomes" id="UP001432039">
    <property type="component" value="Chromosome"/>
</dbReference>
<reference evidence="2" key="1">
    <citation type="submission" date="2022-10" db="EMBL/GenBank/DDBJ databases">
        <title>The complete genomes of actinobacterial strains from the NBC collection.</title>
        <authorList>
            <person name="Joergensen T.S."/>
            <person name="Alvarez Arevalo M."/>
            <person name="Sterndorff E.B."/>
            <person name="Faurdal D."/>
            <person name="Vuksanovic O."/>
            <person name="Mourched A.-S."/>
            <person name="Charusanti P."/>
            <person name="Shaw S."/>
            <person name="Blin K."/>
            <person name="Weber T."/>
        </authorList>
    </citation>
    <scope>NUCLEOTIDE SEQUENCE</scope>
    <source>
        <strain evidence="2">NBC_00248</strain>
    </source>
</reference>
<protein>
    <recommendedName>
        <fullName evidence="4">Lipoprotein</fullName>
    </recommendedName>
</protein>
<evidence type="ECO:0000256" key="1">
    <source>
        <dbReference type="SAM" id="SignalP"/>
    </source>
</evidence>
<feature type="signal peptide" evidence="1">
    <location>
        <begin position="1"/>
        <end position="21"/>
    </location>
</feature>
<gene>
    <name evidence="2" type="ORF">OG517_39940</name>
</gene>
<proteinExistence type="predicted"/>
<evidence type="ECO:0008006" key="4">
    <source>
        <dbReference type="Google" id="ProtNLM"/>
    </source>
</evidence>
<keyword evidence="3" id="KW-1185">Reference proteome</keyword>
<evidence type="ECO:0000313" key="3">
    <source>
        <dbReference type="Proteomes" id="UP001432039"/>
    </source>
</evidence>
<sequence>MRTKRIIAAIGGLGLFLTACGAGSKDDSAQDYSFPELPQAVADPVRQPSDLPMPWAQPGDVFHEVVASGLRGKTIDMANTDGETTARCPADLVLKDGAEAVCVSTFEGLEVEWDVIVGPASDAHGRPVQWSAEPRKGILTLDGAANQVYNDYSGPDLVRCSNIPKAVLVPMLGISGHSCQTVVDGKGGKPMPIEVGLVYPKLQCRHRTLEACVG</sequence>
<dbReference type="PROSITE" id="PS51257">
    <property type="entry name" value="PROKAR_LIPOPROTEIN"/>
    <property type="match status" value="1"/>
</dbReference>